<dbReference type="SMART" id="SM00355">
    <property type="entry name" value="ZnF_C2H2"/>
    <property type="match status" value="3"/>
</dbReference>
<dbReference type="OrthoDB" id="6133115at2759"/>
<gene>
    <name evidence="4" type="ORF">FN846DRAFT_785837</name>
</gene>
<evidence type="ECO:0000259" key="3">
    <source>
        <dbReference type="PROSITE" id="PS50157"/>
    </source>
</evidence>
<proteinExistence type="predicted"/>
<dbReference type="AlphaFoldDB" id="A0A5J5EGK8"/>
<dbReference type="PROSITE" id="PS00028">
    <property type="entry name" value="ZINC_FINGER_C2H2_1"/>
    <property type="match status" value="1"/>
</dbReference>
<dbReference type="Proteomes" id="UP000326924">
    <property type="component" value="Unassembled WGS sequence"/>
</dbReference>
<dbReference type="GO" id="GO:0008270">
    <property type="term" value="F:zinc ion binding"/>
    <property type="evidence" value="ECO:0007669"/>
    <property type="project" value="UniProtKB-KW"/>
</dbReference>
<feature type="region of interest" description="Disordered" evidence="2">
    <location>
        <begin position="193"/>
        <end position="215"/>
    </location>
</feature>
<feature type="non-terminal residue" evidence="4">
    <location>
        <position position="541"/>
    </location>
</feature>
<reference evidence="4 5" key="1">
    <citation type="submission" date="2019-09" db="EMBL/GenBank/DDBJ databases">
        <title>Draft genome of the ectomycorrhizal ascomycete Sphaerosporella brunnea.</title>
        <authorList>
            <consortium name="DOE Joint Genome Institute"/>
            <person name="Benucci G.M."/>
            <person name="Marozzi G."/>
            <person name="Antonielli L."/>
            <person name="Sanchez S."/>
            <person name="Marco P."/>
            <person name="Wang X."/>
            <person name="Falini L.B."/>
            <person name="Barry K."/>
            <person name="Haridas S."/>
            <person name="Lipzen A."/>
            <person name="Labutti K."/>
            <person name="Grigoriev I.V."/>
            <person name="Murat C."/>
            <person name="Martin F."/>
            <person name="Albertini E."/>
            <person name="Donnini D."/>
            <person name="Bonito G."/>
        </authorList>
    </citation>
    <scope>NUCLEOTIDE SEQUENCE [LARGE SCALE GENOMIC DNA]</scope>
    <source>
        <strain evidence="4 5">Sb_GMNB300</strain>
    </source>
</reference>
<evidence type="ECO:0000256" key="2">
    <source>
        <dbReference type="SAM" id="MobiDB-lite"/>
    </source>
</evidence>
<dbReference type="PROSITE" id="PS50157">
    <property type="entry name" value="ZINC_FINGER_C2H2_2"/>
    <property type="match status" value="1"/>
</dbReference>
<dbReference type="InterPro" id="IPR013087">
    <property type="entry name" value="Znf_C2H2_type"/>
</dbReference>
<evidence type="ECO:0000313" key="5">
    <source>
        <dbReference type="Proteomes" id="UP000326924"/>
    </source>
</evidence>
<name>A0A5J5EGK8_9PEZI</name>
<protein>
    <recommendedName>
        <fullName evidence="3">C2H2-type domain-containing protein</fullName>
    </recommendedName>
</protein>
<evidence type="ECO:0000256" key="1">
    <source>
        <dbReference type="PROSITE-ProRule" id="PRU00042"/>
    </source>
</evidence>
<keyword evidence="1" id="KW-0862">Zinc</keyword>
<dbReference type="EMBL" id="VXIS01000306">
    <property type="protein sequence ID" value="KAA8894845.1"/>
    <property type="molecule type" value="Genomic_DNA"/>
</dbReference>
<dbReference type="Pfam" id="PF26082">
    <property type="entry name" value="zf-C2H2_AcuF"/>
    <property type="match status" value="1"/>
</dbReference>
<dbReference type="PANTHER" id="PTHR35391">
    <property type="entry name" value="C2H2-TYPE DOMAIN-CONTAINING PROTEIN-RELATED"/>
    <property type="match status" value="1"/>
</dbReference>
<comment type="caution">
    <text evidence="4">The sequence shown here is derived from an EMBL/GenBank/DDBJ whole genome shotgun (WGS) entry which is preliminary data.</text>
</comment>
<accession>A0A5J5EGK8</accession>
<evidence type="ECO:0000313" key="4">
    <source>
        <dbReference type="EMBL" id="KAA8894845.1"/>
    </source>
</evidence>
<sequence>MSQATATAQPRTGKEDIAYPQLTIASLNAHNERNPRTSNPHLPVRQDARVTQEQIEQIEAVQPECDEEPCSSAPVALFGVSEPTSTLNKSINPQPDKSISAVHRSCLQAFTRLFDSFDDAGKIPQIIQDEVGRFNVWTNNAGAHRIGRVSLDYRLQEASKVKQMVIKLLEDLAKTLEEATTVVSGGTNIPEVLSSASDSSADSSDESSEIEIEREPASELEEYFLEITHIITCLYELSITIRNPSPRDRLEKSSKINISYFESYDIAHVSAKFPNAEEYLCTQFGRANTRRRQLLRYNEQHHKKIAARYHDVYDMHDSSIKHAHSLSTANKTQNTTITLFREQQAIAAPSEAGRSQTSFALSADCEKAVILDVPPPPNSTLAYDGNPFECPFCFAIERISNEREWKRHVFRDLRPYVCTFNDCLQAEYLFASRHEWFEHERALHRREWLCNICHQLFRSKEEFQQHLPSLHPGEFDPAQIHVLADRAERAIEPEQPCLLCGKAYSPRYLQNHLGRHLQQLALFVLPGSEEGDGSENDLEED</sequence>
<keyword evidence="1" id="KW-0479">Metal-binding</keyword>
<dbReference type="InParanoid" id="A0A5J5EGK8"/>
<keyword evidence="5" id="KW-1185">Reference proteome</keyword>
<feature type="domain" description="C2H2-type" evidence="3">
    <location>
        <begin position="448"/>
        <end position="476"/>
    </location>
</feature>
<dbReference type="PANTHER" id="PTHR35391:SF7">
    <property type="entry name" value="C2H2-TYPE DOMAIN-CONTAINING PROTEIN"/>
    <property type="match status" value="1"/>
</dbReference>
<organism evidence="4 5">
    <name type="scientific">Sphaerosporella brunnea</name>
    <dbReference type="NCBI Taxonomy" id="1250544"/>
    <lineage>
        <taxon>Eukaryota</taxon>
        <taxon>Fungi</taxon>
        <taxon>Dikarya</taxon>
        <taxon>Ascomycota</taxon>
        <taxon>Pezizomycotina</taxon>
        <taxon>Pezizomycetes</taxon>
        <taxon>Pezizales</taxon>
        <taxon>Pyronemataceae</taxon>
        <taxon>Sphaerosporella</taxon>
    </lineage>
</organism>
<keyword evidence="1" id="KW-0863">Zinc-finger</keyword>
<dbReference type="InterPro" id="IPR058925">
    <property type="entry name" value="zf-C2H2_AcuF"/>
</dbReference>